<dbReference type="Pfam" id="PF10544">
    <property type="entry name" value="T5orf172"/>
    <property type="match status" value="1"/>
</dbReference>
<evidence type="ECO:0000313" key="5">
    <source>
        <dbReference type="Proteomes" id="UP000009311"/>
    </source>
</evidence>
<name>I7JZ44_9LACO</name>
<dbReference type="Proteomes" id="UP000009311">
    <property type="component" value="Unassembled WGS sequence"/>
</dbReference>
<evidence type="ECO:0000313" key="4">
    <source>
        <dbReference type="EMBL" id="CCI86010.1"/>
    </source>
</evidence>
<dbReference type="Pfam" id="PF04851">
    <property type="entry name" value="ResIII"/>
    <property type="match status" value="1"/>
</dbReference>
<dbReference type="eggNOG" id="COG1061">
    <property type="taxonomic scope" value="Bacteria"/>
</dbReference>
<dbReference type="GO" id="GO:0016787">
    <property type="term" value="F:hydrolase activity"/>
    <property type="evidence" value="ECO:0007669"/>
    <property type="project" value="InterPro"/>
</dbReference>
<proteinExistence type="predicted"/>
<dbReference type="InterPro" id="IPR006935">
    <property type="entry name" value="Helicase/UvrB_N"/>
</dbReference>
<reference evidence="4 5" key="1">
    <citation type="submission" date="2012-06" db="EMBL/GenBank/DDBJ databases">
        <title>Draft Genome Sequence of Lactobacillus pasteurii CRBIP 24.76T.</title>
        <authorList>
            <person name="Cousin S."/>
            <person name="Bouchier C."/>
            <person name="Loux V."/>
            <person name="Ma L."/>
            <person name="Creno S."/>
            <person name="Bizet C."/>
            <person name="Clermont D."/>
        </authorList>
    </citation>
    <scope>NUCLEOTIDE SEQUENCE [LARGE SCALE GENOMIC DNA]</scope>
    <source>
        <strain evidence="5">CRBIP 24.76T</strain>
    </source>
</reference>
<dbReference type="SMART" id="SM00974">
    <property type="entry name" value="T5orf172"/>
    <property type="match status" value="1"/>
</dbReference>
<dbReference type="GO" id="GO:0004519">
    <property type="term" value="F:endonuclease activity"/>
    <property type="evidence" value="ECO:0007669"/>
    <property type="project" value="UniProtKB-KW"/>
</dbReference>
<gene>
    <name evidence="4" type="ORF">BN53_07945</name>
</gene>
<dbReference type="Gene3D" id="3.40.50.300">
    <property type="entry name" value="P-loop containing nucleotide triphosphate hydrolases"/>
    <property type="match status" value="2"/>
</dbReference>
<protein>
    <submittedName>
        <fullName evidence="4">Type II restriction endonuclease</fullName>
    </submittedName>
</protein>
<dbReference type="AlphaFoldDB" id="I7JZ44"/>
<feature type="domain" description="Helicase ATP-binding" evidence="2">
    <location>
        <begin position="126"/>
        <end position="337"/>
    </location>
</feature>
<dbReference type="STRING" id="1423790.BN53_07945"/>
<evidence type="ECO:0000256" key="1">
    <source>
        <dbReference type="SAM" id="Coils"/>
    </source>
</evidence>
<dbReference type="InterPro" id="IPR018306">
    <property type="entry name" value="Phage_T5_Orf172_DNA-bd"/>
</dbReference>
<evidence type="ECO:0000259" key="3">
    <source>
        <dbReference type="SMART" id="SM00974"/>
    </source>
</evidence>
<keyword evidence="4" id="KW-0378">Hydrolase</keyword>
<comment type="caution">
    <text evidence="4">The sequence shown here is derived from an EMBL/GenBank/DDBJ whole genome shotgun (WGS) entry which is preliminary data.</text>
</comment>
<sequence>MNAPAIKSFRKITPMIYAYTTPNDISHNGWTKIGYTARQSVPDRIKQQTHTADVEAKLLWMGNARYQDGSDETFTDHDFHDYLTNKRHVERKPKTEWFHIDGDTSHQYFYKFTERDFSDIQGSKGTQYELRKEQRNAVDQTISYFLKHGDGSEFLWNAKPRFGKTLSTYDLIRQMNFQNVLIVTNRPSIANSWFDDFDKFIAWQSNYKFVSENDALKNRPVLSRDEFLDTIATDDTYGQIVFESLQSLKGSVYFGGNYEKLKWIKDLKWDLLVIDEAHEGVDTYKSDKAFDRIDRKYTLHLTGTPFKALAMGKFASDQIYNWSYADEQEAKLNWDENAEGSSNPYEVMPRLNMFTYQVSAMMQDELKKGVTLADGDKADPAFDLNEFFRTQNGKFVYDDAVDRFLDALTKQEKYPFSTPELRQELAHTFWLLNRVDSAKALAKKLKEHDVFADYEIIVAAGDGKLDDGQLTEEQLEQANENAFDKVKRATEQFEKTITLSVGQLTTGVTIKPWSGVLMLSSMKSPSEYMQAAFRAQNPYTFVDRDGKLVQKQNAYVFDFDPTRTLTIFDEFANNLLEETANGRGTAQEHEANIRKLLNFFPVIGEDEEGKMVELDASQVMSIPRRLKSQEVVKRGFMSNFLFTNIANIFRAPTEVRDILENLLPAKEEKRAKTDQPVMDGAEDIPVNDQGEVEIPKDRTIGKSKELFGDKVYSDLGKQVADSVEKADKSDFKAAAKEITKELNNSITKEIVSRVSQEYEMSKAEAKRCQKQLERKNEQEFSKIADELEDQKKLATVEYEKKQSAVQDAEELRDAKKDYEVKMDKIAQDFIEKMKSQTEKAVADTPAEVVGRIEKNQEEQKMKSVEEDARAHLRGFSRTIPSFIMAYGDANLTLQNFDDYTEADVFKDVTGITEQEFRFLRDGGDYKDKESGEIKYFEGHLFDEVVFNDSIQQFLELKQKLSDYFNGNNEEDIFDYIPPQKTNQIYTPKAVVRHMVDDLEANNPGIFADPNKTFADLYMKSGLYITEIVKRLFRNEKMKELFPDDQARIEHIMKHQVYGLAPTRIIYLIATNYIFGFDENLKKSVLGKHFKQIDAAEYAKNGTLEEVIQKEFGGKE</sequence>
<dbReference type="InterPro" id="IPR014001">
    <property type="entry name" value="Helicase_ATP-bd"/>
</dbReference>
<dbReference type="InterPro" id="IPR029063">
    <property type="entry name" value="SAM-dependent_MTases_sf"/>
</dbReference>
<feature type="domain" description="Bacteriophage T5 Orf172 DNA-binding" evidence="3">
    <location>
        <begin position="25"/>
        <end position="112"/>
    </location>
</feature>
<dbReference type="Gene3D" id="3.40.50.150">
    <property type="entry name" value="Vaccinia Virus protein VP39"/>
    <property type="match status" value="1"/>
</dbReference>
<accession>I7JZ44</accession>
<dbReference type="RefSeq" id="WP_009560576.1">
    <property type="nucleotide sequence ID" value="NZ_AYZN01000001.1"/>
</dbReference>
<dbReference type="SUPFAM" id="SSF53335">
    <property type="entry name" value="S-adenosyl-L-methionine-dependent methyltransferases"/>
    <property type="match status" value="1"/>
</dbReference>
<feature type="coiled-coil region" evidence="1">
    <location>
        <begin position="758"/>
        <end position="828"/>
    </location>
</feature>
<dbReference type="InterPro" id="IPR027417">
    <property type="entry name" value="P-loop_NTPase"/>
</dbReference>
<dbReference type="REBASE" id="70280">
    <property type="entry name" value="Lpa2476ORF7945P"/>
</dbReference>
<organism evidence="4 5">
    <name type="scientific">Lactobacillus pasteurii DSM 23907 = CRBIP 24.76</name>
    <dbReference type="NCBI Taxonomy" id="1423790"/>
    <lineage>
        <taxon>Bacteria</taxon>
        <taxon>Bacillati</taxon>
        <taxon>Bacillota</taxon>
        <taxon>Bacilli</taxon>
        <taxon>Lactobacillales</taxon>
        <taxon>Lactobacillaceae</taxon>
        <taxon>Lactobacillus</taxon>
    </lineage>
</organism>
<keyword evidence="4" id="KW-0540">Nuclease</keyword>
<dbReference type="EMBL" id="CAKD01000024">
    <property type="protein sequence ID" value="CCI86010.1"/>
    <property type="molecule type" value="Genomic_DNA"/>
</dbReference>
<evidence type="ECO:0000259" key="2">
    <source>
        <dbReference type="SMART" id="SM00487"/>
    </source>
</evidence>
<dbReference type="GO" id="GO:0003677">
    <property type="term" value="F:DNA binding"/>
    <property type="evidence" value="ECO:0007669"/>
    <property type="project" value="InterPro"/>
</dbReference>
<dbReference type="SMART" id="SM00487">
    <property type="entry name" value="DEXDc"/>
    <property type="match status" value="1"/>
</dbReference>
<keyword evidence="1" id="KW-0175">Coiled coil</keyword>
<keyword evidence="4" id="KW-0255">Endonuclease</keyword>
<dbReference type="OrthoDB" id="9813673at2"/>
<dbReference type="GO" id="GO:0005524">
    <property type="term" value="F:ATP binding"/>
    <property type="evidence" value="ECO:0007669"/>
    <property type="project" value="InterPro"/>
</dbReference>
<keyword evidence="5" id="KW-1185">Reference proteome</keyword>
<dbReference type="SUPFAM" id="SSF52540">
    <property type="entry name" value="P-loop containing nucleoside triphosphate hydrolases"/>
    <property type="match status" value="1"/>
</dbReference>